<comment type="caution">
    <text evidence="3">The sequence shown here is derived from an EMBL/GenBank/DDBJ whole genome shotgun (WGS) entry which is preliminary data.</text>
</comment>
<organism evidence="3 4">
    <name type="scientific">Stephania cephalantha</name>
    <dbReference type="NCBI Taxonomy" id="152367"/>
    <lineage>
        <taxon>Eukaryota</taxon>
        <taxon>Viridiplantae</taxon>
        <taxon>Streptophyta</taxon>
        <taxon>Embryophyta</taxon>
        <taxon>Tracheophyta</taxon>
        <taxon>Spermatophyta</taxon>
        <taxon>Magnoliopsida</taxon>
        <taxon>Ranunculales</taxon>
        <taxon>Menispermaceae</taxon>
        <taxon>Menispermoideae</taxon>
        <taxon>Cissampelideae</taxon>
        <taxon>Stephania</taxon>
    </lineage>
</organism>
<sequence length="309" mass="34399">MAKSDSCATLILVMIFTLAITLTQGRHLKLDTKKEMVHQPIFVVAIKGRDQGNANSRTSPTNGHQLAHDLHSEPILGALGEVEGSPIQAPSQSDQGTHHDPKALHRDYSWEPSARIIFMKDQFDTGRWLSYSVNSNGEAMLPVRQRVCTSIAFSVYMSDLDLPLLPNQLLDWCDKIPAEATVIPPEGELAQYLWSLTANGDGGIYCSNRAQSLQRKVVNARRGTSVNLPARENRCDGHMLLLSFIRLAKNRDASAPAAAVRLKKASTVRCKKPFVRRRHVFPQPLPALSASLCTRADHYSHSRRFLLCW</sequence>
<dbReference type="Proteomes" id="UP001419268">
    <property type="component" value="Unassembled WGS sequence"/>
</dbReference>
<keyword evidence="2" id="KW-0732">Signal</keyword>
<dbReference type="AlphaFoldDB" id="A0AAP0Q3Z7"/>
<protein>
    <submittedName>
        <fullName evidence="3">Uncharacterized protein</fullName>
    </submittedName>
</protein>
<feature type="signal peptide" evidence="2">
    <location>
        <begin position="1"/>
        <end position="25"/>
    </location>
</feature>
<evidence type="ECO:0000313" key="3">
    <source>
        <dbReference type="EMBL" id="KAK9166480.1"/>
    </source>
</evidence>
<name>A0AAP0Q3Z7_9MAGN</name>
<accession>A0AAP0Q3Z7</accession>
<feature type="region of interest" description="Disordered" evidence="1">
    <location>
        <begin position="84"/>
        <end position="104"/>
    </location>
</feature>
<feature type="chain" id="PRO_5042910357" evidence="2">
    <location>
        <begin position="26"/>
        <end position="309"/>
    </location>
</feature>
<evidence type="ECO:0000256" key="1">
    <source>
        <dbReference type="SAM" id="MobiDB-lite"/>
    </source>
</evidence>
<evidence type="ECO:0000256" key="2">
    <source>
        <dbReference type="SAM" id="SignalP"/>
    </source>
</evidence>
<reference evidence="3 4" key="1">
    <citation type="submission" date="2024-01" db="EMBL/GenBank/DDBJ databases">
        <title>Genome assemblies of Stephania.</title>
        <authorList>
            <person name="Yang L."/>
        </authorList>
    </citation>
    <scope>NUCLEOTIDE SEQUENCE [LARGE SCALE GENOMIC DNA]</scope>
    <source>
        <strain evidence="3">JXDWG</strain>
        <tissue evidence="3">Leaf</tissue>
    </source>
</reference>
<keyword evidence="4" id="KW-1185">Reference proteome</keyword>
<gene>
    <name evidence="3" type="ORF">Scep_001671</name>
</gene>
<proteinExistence type="predicted"/>
<dbReference type="EMBL" id="JBBNAG010000001">
    <property type="protein sequence ID" value="KAK9166480.1"/>
    <property type="molecule type" value="Genomic_DNA"/>
</dbReference>
<evidence type="ECO:0000313" key="4">
    <source>
        <dbReference type="Proteomes" id="UP001419268"/>
    </source>
</evidence>